<dbReference type="InterPro" id="IPR000436">
    <property type="entry name" value="Sushi_SCR_CCP_dom"/>
</dbReference>
<dbReference type="PANTHER" id="PTHR19325:SF575">
    <property type="entry name" value="LOCOMOTION-RELATED PROTEIN HIKARU GENKI"/>
    <property type="match status" value="1"/>
</dbReference>
<reference evidence="9" key="1">
    <citation type="journal article" date="2023" name="Mol. Biol. Evol.">
        <title>Third-Generation Sequencing Reveals the Adaptive Role of the Epigenome in Three Deep-Sea Polychaetes.</title>
        <authorList>
            <person name="Perez M."/>
            <person name="Aroh O."/>
            <person name="Sun Y."/>
            <person name="Lan Y."/>
            <person name="Juniper S.K."/>
            <person name="Young C.R."/>
            <person name="Angers B."/>
            <person name="Qian P.Y."/>
        </authorList>
    </citation>
    <scope>NUCLEOTIDE SEQUENCE</scope>
    <source>
        <strain evidence="9">R07B-5</strain>
    </source>
</reference>
<dbReference type="AlphaFoldDB" id="A0AAD9NBX3"/>
<comment type="caution">
    <text evidence="5">Lacks conserved residue(s) required for the propagation of feature annotation.</text>
</comment>
<dbReference type="Pfam" id="PF00084">
    <property type="entry name" value="Sushi"/>
    <property type="match status" value="5"/>
</dbReference>
<evidence type="ECO:0000313" key="10">
    <source>
        <dbReference type="Proteomes" id="UP001209878"/>
    </source>
</evidence>
<gene>
    <name evidence="9" type="ORF">NP493_1573g00038</name>
</gene>
<evidence type="ECO:0000256" key="7">
    <source>
        <dbReference type="SAM" id="Phobius"/>
    </source>
</evidence>
<protein>
    <recommendedName>
        <fullName evidence="8">Sushi domain-containing protein</fullName>
    </recommendedName>
</protein>
<dbReference type="InterPro" id="IPR050350">
    <property type="entry name" value="Compl-Cell_Adhes-Reg"/>
</dbReference>
<dbReference type="CDD" id="cd00033">
    <property type="entry name" value="CCP"/>
    <property type="match status" value="4"/>
</dbReference>
<feature type="domain" description="Sushi" evidence="8">
    <location>
        <begin position="514"/>
        <end position="574"/>
    </location>
</feature>
<dbReference type="InterPro" id="IPR035976">
    <property type="entry name" value="Sushi/SCR/CCP_sf"/>
</dbReference>
<dbReference type="Proteomes" id="UP001209878">
    <property type="component" value="Unassembled WGS sequence"/>
</dbReference>
<keyword evidence="7" id="KW-1133">Transmembrane helix</keyword>
<keyword evidence="1 5" id="KW-0768">Sushi</keyword>
<feature type="disulfide bond" evidence="5">
    <location>
        <begin position="281"/>
        <end position="324"/>
    </location>
</feature>
<feature type="region of interest" description="Disordered" evidence="6">
    <location>
        <begin position="648"/>
        <end position="670"/>
    </location>
</feature>
<dbReference type="PROSITE" id="PS50923">
    <property type="entry name" value="SUSHI"/>
    <property type="match status" value="6"/>
</dbReference>
<feature type="domain" description="Sushi" evidence="8">
    <location>
        <begin position="395"/>
        <end position="451"/>
    </location>
</feature>
<feature type="compositionally biased region" description="Polar residues" evidence="6">
    <location>
        <begin position="648"/>
        <end position="662"/>
    </location>
</feature>
<evidence type="ECO:0000256" key="5">
    <source>
        <dbReference type="PROSITE-ProRule" id="PRU00302"/>
    </source>
</evidence>
<keyword evidence="7" id="KW-0472">Membrane</keyword>
<evidence type="ECO:0000256" key="6">
    <source>
        <dbReference type="SAM" id="MobiDB-lite"/>
    </source>
</evidence>
<feature type="domain" description="Sushi" evidence="8">
    <location>
        <begin position="452"/>
        <end position="513"/>
    </location>
</feature>
<keyword evidence="7" id="KW-0812">Transmembrane</keyword>
<dbReference type="SUPFAM" id="SSF57535">
    <property type="entry name" value="Complement control module/SCR domain"/>
    <property type="match status" value="7"/>
</dbReference>
<organism evidence="9 10">
    <name type="scientific">Ridgeia piscesae</name>
    <name type="common">Tubeworm</name>
    <dbReference type="NCBI Taxonomy" id="27915"/>
    <lineage>
        <taxon>Eukaryota</taxon>
        <taxon>Metazoa</taxon>
        <taxon>Spiralia</taxon>
        <taxon>Lophotrochozoa</taxon>
        <taxon>Annelida</taxon>
        <taxon>Polychaeta</taxon>
        <taxon>Sedentaria</taxon>
        <taxon>Canalipalpata</taxon>
        <taxon>Sabellida</taxon>
        <taxon>Siboglinidae</taxon>
        <taxon>Ridgeia</taxon>
    </lineage>
</organism>
<keyword evidence="10" id="KW-1185">Reference proteome</keyword>
<evidence type="ECO:0000256" key="4">
    <source>
        <dbReference type="ARBA" id="ARBA00023180"/>
    </source>
</evidence>
<dbReference type="SMART" id="SM00032">
    <property type="entry name" value="CCP"/>
    <property type="match status" value="9"/>
</dbReference>
<accession>A0AAD9NBX3</accession>
<feature type="domain" description="Sushi" evidence="8">
    <location>
        <begin position="158"/>
        <end position="218"/>
    </location>
</feature>
<sequence length="670" mass="72997">MFYFTKILTFLRIRQNIARTLPLTLVKDNKLVPWATARTNCRRPRIRQHQDVAWSGINAGATAEVTCHATYTLPEGGRARTVVCRHGQWSASPTCSVRSCPAEPAVTNAIADTNATAIGTIITYVCLGDFRFPSGVNTAQIQCTAKREWFPDIGNCQGRCPPLPYFDHATLQGKANGDVNSTAQFQCRPGYRFEDGSTHSSIRCQEDLQWELVDDCKVDSCPTFALRHASVSTNITVDGMVAEVKCDVGFRFLDGTISQNVECALQKSSISHEFNCYGVACSDPPVVRNAARKVTGTVYGSVVTYTCNDRLRFIDGETTQNVMCLWSGLWSETDTLCEAGRCPPLPLLSGTQPLHSPSAANTIAIYRCLPGHMFSDGTFRQVARCNGIRWNNTDDVCNAIGRASVSSNDTTFGSEVNITCEKGFTFPTGRTVSVVCNGTGGWTNMPDACQDVICTLQPSVIFARSRAVSTAKYGDSLTYTCMSGYWLRRGVFSQTTTCSAYGEWQPKPRHCVATRCPALSTWAGLFVNTSHLEEATVVNVTCVDGKVFADGSTLAVSQCTEDGVWDPKVPDCIDPEPGRKFHPPPKEAKHSRTIGAVAVFTVAVTFCVLVVVDAPALKDAILMFVNGPPPRAHKLTAGAQSSVSRQCRLSSHSGSQGNQLNTDLRRKYIK</sequence>
<keyword evidence="2" id="KW-0677">Repeat</keyword>
<feature type="domain" description="Sushi" evidence="8">
    <location>
        <begin position="279"/>
        <end position="339"/>
    </location>
</feature>
<feature type="transmembrane region" description="Helical" evidence="7">
    <location>
        <begin position="594"/>
        <end position="614"/>
    </location>
</feature>
<evidence type="ECO:0000256" key="3">
    <source>
        <dbReference type="ARBA" id="ARBA00023157"/>
    </source>
</evidence>
<evidence type="ECO:0000313" key="9">
    <source>
        <dbReference type="EMBL" id="KAK2161574.1"/>
    </source>
</evidence>
<name>A0AAD9NBX3_RIDPI</name>
<keyword evidence="4" id="KW-0325">Glycoprotein</keyword>
<dbReference type="PANTHER" id="PTHR19325">
    <property type="entry name" value="COMPLEMENT COMPONENT-RELATED SUSHI DOMAIN-CONTAINING"/>
    <property type="match status" value="1"/>
</dbReference>
<proteinExistence type="predicted"/>
<feature type="domain" description="Sushi" evidence="8">
    <location>
        <begin position="39"/>
        <end position="97"/>
    </location>
</feature>
<keyword evidence="3 5" id="KW-1015">Disulfide bond</keyword>
<feature type="disulfide bond" evidence="5">
    <location>
        <begin position="41"/>
        <end position="84"/>
    </location>
</feature>
<dbReference type="EMBL" id="JAODUO010001573">
    <property type="protein sequence ID" value="KAK2161574.1"/>
    <property type="molecule type" value="Genomic_DNA"/>
</dbReference>
<dbReference type="Gene3D" id="2.10.70.10">
    <property type="entry name" value="Complement Module, domain 1"/>
    <property type="match status" value="7"/>
</dbReference>
<feature type="disulfide bond" evidence="5">
    <location>
        <begin position="516"/>
        <end position="559"/>
    </location>
</feature>
<evidence type="ECO:0000259" key="8">
    <source>
        <dbReference type="PROSITE" id="PS50923"/>
    </source>
</evidence>
<evidence type="ECO:0000256" key="2">
    <source>
        <dbReference type="ARBA" id="ARBA00022737"/>
    </source>
</evidence>
<comment type="caution">
    <text evidence="9">The sequence shown here is derived from an EMBL/GenBank/DDBJ whole genome shotgun (WGS) entry which is preliminary data.</text>
</comment>
<evidence type="ECO:0000256" key="1">
    <source>
        <dbReference type="ARBA" id="ARBA00022659"/>
    </source>
</evidence>